<keyword evidence="1 2" id="KW-0238">DNA-binding</keyword>
<feature type="domain" description="HTH tetR-type" evidence="3">
    <location>
        <begin position="22"/>
        <end position="82"/>
    </location>
</feature>
<dbReference type="PRINTS" id="PR00455">
    <property type="entry name" value="HTHTETR"/>
</dbReference>
<proteinExistence type="predicted"/>
<evidence type="ECO:0000259" key="3">
    <source>
        <dbReference type="PROSITE" id="PS50977"/>
    </source>
</evidence>
<dbReference type="Pfam" id="PF17918">
    <property type="entry name" value="TetR_C_15"/>
    <property type="match status" value="1"/>
</dbReference>
<protein>
    <submittedName>
        <fullName evidence="4">Nucleoid occlusion factor SlmA</fullName>
    </submittedName>
</protein>
<organism evidence="4 5">
    <name type="scientific">Paraburkholderia hiiakae</name>
    <dbReference type="NCBI Taxonomy" id="1081782"/>
    <lineage>
        <taxon>Bacteria</taxon>
        <taxon>Pseudomonadati</taxon>
        <taxon>Pseudomonadota</taxon>
        <taxon>Betaproteobacteria</taxon>
        <taxon>Burkholderiales</taxon>
        <taxon>Burkholderiaceae</taxon>
        <taxon>Paraburkholderia</taxon>
    </lineage>
</organism>
<dbReference type="Proteomes" id="UP000656319">
    <property type="component" value="Unassembled WGS sequence"/>
</dbReference>
<dbReference type="Pfam" id="PF00440">
    <property type="entry name" value="TetR_N"/>
    <property type="match status" value="1"/>
</dbReference>
<reference evidence="4 5" key="1">
    <citation type="submission" date="2020-10" db="EMBL/GenBank/DDBJ databases">
        <authorList>
            <person name="Peeters C."/>
        </authorList>
    </citation>
    <scope>NUCLEOTIDE SEQUENCE [LARGE SCALE GENOMIC DNA]</scope>
    <source>
        <strain evidence="4 5">LMG 27952</strain>
    </source>
</reference>
<evidence type="ECO:0000256" key="1">
    <source>
        <dbReference type="ARBA" id="ARBA00023125"/>
    </source>
</evidence>
<dbReference type="PANTHER" id="PTHR30055">
    <property type="entry name" value="HTH-TYPE TRANSCRIPTIONAL REGULATOR RUTR"/>
    <property type="match status" value="1"/>
</dbReference>
<evidence type="ECO:0000313" key="5">
    <source>
        <dbReference type="Proteomes" id="UP000656319"/>
    </source>
</evidence>
<dbReference type="Gene3D" id="1.10.357.10">
    <property type="entry name" value="Tetracycline Repressor, domain 2"/>
    <property type="match status" value="1"/>
</dbReference>
<sequence>MATRITRTSGAMRKAPKQARSRATIDAILDAAAHILGERGWSAFTTNAVAETAGVSIGSLYQYFPDKLALIDAVRRRHFDDVLAVLQAGANPEIPRTRRIAALVDGMIAVHSRHPAAHRVLMEESPRGDTSRSAHDRFELACRKAYEALFIANASGGSHHVRLAAQVLAGALAGAVHEAARQGQLASPVLRWELVTLVNAYLSRARPVSVSRSEKVPAVRV</sequence>
<dbReference type="SUPFAM" id="SSF46689">
    <property type="entry name" value="Homeodomain-like"/>
    <property type="match status" value="1"/>
</dbReference>
<dbReference type="InterPro" id="IPR001647">
    <property type="entry name" value="HTH_TetR"/>
</dbReference>
<keyword evidence="5" id="KW-1185">Reference proteome</keyword>
<feature type="DNA-binding region" description="H-T-H motif" evidence="2">
    <location>
        <begin position="45"/>
        <end position="64"/>
    </location>
</feature>
<comment type="caution">
    <text evidence="4">The sequence shown here is derived from an EMBL/GenBank/DDBJ whole genome shotgun (WGS) entry which is preliminary data.</text>
</comment>
<name>A0ABM8P2P9_9BURK</name>
<evidence type="ECO:0000256" key="2">
    <source>
        <dbReference type="PROSITE-ProRule" id="PRU00335"/>
    </source>
</evidence>
<dbReference type="PANTHER" id="PTHR30055:SF226">
    <property type="entry name" value="HTH-TYPE TRANSCRIPTIONAL REGULATOR PKSA"/>
    <property type="match status" value="1"/>
</dbReference>
<dbReference type="InterPro" id="IPR050109">
    <property type="entry name" value="HTH-type_TetR-like_transc_reg"/>
</dbReference>
<evidence type="ECO:0000313" key="4">
    <source>
        <dbReference type="EMBL" id="CAD6554721.1"/>
    </source>
</evidence>
<accession>A0ABM8P2P9</accession>
<gene>
    <name evidence="4" type="primary">slmA_3</name>
    <name evidence="4" type="ORF">LMG27952_05665</name>
</gene>
<dbReference type="EMBL" id="CAJHCQ010000018">
    <property type="protein sequence ID" value="CAD6554721.1"/>
    <property type="molecule type" value="Genomic_DNA"/>
</dbReference>
<dbReference type="RefSeq" id="WP_201699200.1">
    <property type="nucleotide sequence ID" value="NZ_CAJHCQ010000018.1"/>
</dbReference>
<dbReference type="PROSITE" id="PS50977">
    <property type="entry name" value="HTH_TETR_2"/>
    <property type="match status" value="1"/>
</dbReference>
<dbReference type="InterPro" id="IPR041669">
    <property type="entry name" value="TetR_C_15"/>
</dbReference>
<dbReference type="InterPro" id="IPR009057">
    <property type="entry name" value="Homeodomain-like_sf"/>
</dbReference>